<proteinExistence type="predicted"/>
<comment type="caution">
    <text evidence="4">The sequence shown here is derived from an EMBL/GenBank/DDBJ whole genome shotgun (WGS) entry which is preliminary data.</text>
</comment>
<gene>
    <name evidence="4" type="ORF">QNI16_06350</name>
</gene>
<feature type="region of interest" description="Disordered" evidence="1">
    <location>
        <begin position="261"/>
        <end position="284"/>
    </location>
</feature>
<keyword evidence="2" id="KW-0472">Membrane</keyword>
<organism evidence="4 5">
    <name type="scientific">Xanthocytophaga flava</name>
    <dbReference type="NCBI Taxonomy" id="3048013"/>
    <lineage>
        <taxon>Bacteria</taxon>
        <taxon>Pseudomonadati</taxon>
        <taxon>Bacteroidota</taxon>
        <taxon>Cytophagia</taxon>
        <taxon>Cytophagales</taxon>
        <taxon>Rhodocytophagaceae</taxon>
        <taxon>Xanthocytophaga</taxon>
    </lineage>
</organism>
<dbReference type="Pfam" id="PF14258">
    <property type="entry name" value="DUF4350"/>
    <property type="match status" value="1"/>
</dbReference>
<evidence type="ECO:0000313" key="4">
    <source>
        <dbReference type="EMBL" id="MDJ1480100.1"/>
    </source>
</evidence>
<evidence type="ECO:0000256" key="2">
    <source>
        <dbReference type="SAM" id="Phobius"/>
    </source>
</evidence>
<dbReference type="Proteomes" id="UP001241110">
    <property type="component" value="Unassembled WGS sequence"/>
</dbReference>
<dbReference type="AlphaFoldDB" id="A0AAE3QN57"/>
<dbReference type="RefSeq" id="WP_313976675.1">
    <property type="nucleotide sequence ID" value="NZ_JASJOS010000003.1"/>
</dbReference>
<feature type="domain" description="DUF4350" evidence="3">
    <location>
        <begin position="38"/>
        <end position="233"/>
    </location>
</feature>
<keyword evidence="2" id="KW-1133">Transmembrane helix</keyword>
<protein>
    <recommendedName>
        <fullName evidence="3">DUF4350 domain-containing protein</fullName>
    </recommendedName>
</protein>
<feature type="compositionally biased region" description="Acidic residues" evidence="1">
    <location>
        <begin position="266"/>
        <end position="282"/>
    </location>
</feature>
<dbReference type="InterPro" id="IPR025646">
    <property type="entry name" value="DUF4350"/>
</dbReference>
<evidence type="ECO:0000313" key="5">
    <source>
        <dbReference type="Proteomes" id="UP001241110"/>
    </source>
</evidence>
<evidence type="ECO:0000256" key="1">
    <source>
        <dbReference type="SAM" id="MobiDB-lite"/>
    </source>
</evidence>
<accession>A0AAE3QN57</accession>
<dbReference type="EMBL" id="JASJOS010000003">
    <property type="protein sequence ID" value="MDJ1480100.1"/>
    <property type="molecule type" value="Genomic_DNA"/>
</dbReference>
<name>A0AAE3QN57_9BACT</name>
<evidence type="ECO:0000259" key="3">
    <source>
        <dbReference type="Pfam" id="PF14258"/>
    </source>
</evidence>
<keyword evidence="2" id="KW-0812">Transmembrane</keyword>
<reference evidence="4" key="1">
    <citation type="submission" date="2023-05" db="EMBL/GenBank/DDBJ databases">
        <authorList>
            <person name="Zhang X."/>
        </authorList>
    </citation>
    <scope>NUCLEOTIDE SEQUENCE</scope>
    <source>
        <strain evidence="4">YF14B1</strain>
    </source>
</reference>
<feature type="transmembrane region" description="Helical" evidence="2">
    <location>
        <begin position="314"/>
        <end position="331"/>
    </location>
</feature>
<sequence>MKKYSAPLLFFGIAITLLVLLQMSSPRPIDWTENYYAQDKRPYGAKVLVDMLPSLFPKQKVNIPQTSLYKRRKQLKQGNYIFVNKNFFLRRSDLHLLLDLVYKGSNAFIAASSLSRELEDTLDIESKYVWAASDVKINFTDPKMRSSRSFDYTHINYLYGILREDSATSIPPVQLGTVEISDIDIRNKNAGKSKAATNFVAIPWGKGYFFIHTMPQAFSNYNMIHPENVAYIAKAFSYLPEQEVFWEDFYTEDTYASTYVSRTEDGEAGEESYETPTEEDRWDDSKMTPIRKNEEQGESQSMFRFLLSEPPLKWAFYLTLLSLVLFVFFEAKRRQRIVPIIKPLANTTLEFTETIGRLYFQHQDHKNIAEKKITYFLEYIRTRYYLSTHQIDDEFYVSLARKSGYDKEEIILLFRYIQYIQKQGIITEEQLLDLNRRIQNFIK</sequence>